<protein>
    <submittedName>
        <fullName evidence="2">Uncharacterized protein</fullName>
    </submittedName>
</protein>
<dbReference type="Proteomes" id="UP000054564">
    <property type="component" value="Unassembled WGS sequence"/>
</dbReference>
<proteinExistence type="predicted"/>
<comment type="caution">
    <text evidence="2">The sequence shown here is derived from an EMBL/GenBank/DDBJ whole genome shotgun (WGS) entry which is preliminary data.</text>
</comment>
<gene>
    <name evidence="2" type="ORF">PSTG_13403</name>
</gene>
<evidence type="ECO:0000313" key="2">
    <source>
        <dbReference type="EMBL" id="KNE93229.1"/>
    </source>
</evidence>
<feature type="transmembrane region" description="Helical" evidence="1">
    <location>
        <begin position="393"/>
        <end position="414"/>
    </location>
</feature>
<sequence>MGSKGAALSFEGLVGMVPVGADPYAYIKDFISTWSSVPLSRISLAFLGTFFILHVLIAGICLIMLILPYTRGSNRSQWFLRKLYIQDESSGEARKSPLYFANARVLLTISQLLSSASTPAFIWFDTGITTPHAHSLRPQVMPAFGLMNLAEILAYWSLLHCFLVTVCYGHNGQGNKSLGLIRYIPPQLINFIFICFPIAATACTVAVVTRVIMVTNKVQSGMVQLFAGMDRGSLIWKQLAAQPQSSAAQAQLMRINAELKMLASETSLLLESSFERFRFGEYTFLFFSSVSCPIFIALFWVLLQNYQNQRRSSSTKLFHPGDSMKRHNTQCESDTQCDSATGTMGYFDAMKTDRQFFHLNMRALGTFIAMLINIIVHLIAIFRTVDTLSVPHWRGVVSCLATAGSTFSGIPIAWQCWRLYADQAHSTTQASKNDSLTLEKTPKSHVFPGTSAETRTDIHICHIRESNA</sequence>
<name>A0A0L0V2L0_9BASI</name>
<keyword evidence="1" id="KW-1133">Transmembrane helix</keyword>
<dbReference type="EMBL" id="AJIL01000142">
    <property type="protein sequence ID" value="KNE93229.1"/>
    <property type="molecule type" value="Genomic_DNA"/>
</dbReference>
<feature type="transmembrane region" description="Helical" evidence="1">
    <location>
        <begin position="188"/>
        <end position="213"/>
    </location>
</feature>
<feature type="transmembrane region" description="Helical" evidence="1">
    <location>
        <begin position="144"/>
        <end position="168"/>
    </location>
</feature>
<dbReference type="AlphaFoldDB" id="A0A0L0V2L0"/>
<keyword evidence="1" id="KW-0472">Membrane</keyword>
<keyword evidence="1" id="KW-0812">Transmembrane</keyword>
<keyword evidence="3" id="KW-1185">Reference proteome</keyword>
<feature type="transmembrane region" description="Helical" evidence="1">
    <location>
        <begin position="105"/>
        <end position="124"/>
    </location>
</feature>
<evidence type="ECO:0000256" key="1">
    <source>
        <dbReference type="SAM" id="Phobius"/>
    </source>
</evidence>
<reference evidence="3" key="1">
    <citation type="submission" date="2014-03" db="EMBL/GenBank/DDBJ databases">
        <title>The Genome Sequence of Puccinia striiformis f. sp. tritici PST-78.</title>
        <authorList>
            <consortium name="The Broad Institute Genome Sequencing Platform"/>
            <person name="Cuomo C."/>
            <person name="Hulbert S."/>
            <person name="Chen X."/>
            <person name="Walker B."/>
            <person name="Young S.K."/>
            <person name="Zeng Q."/>
            <person name="Gargeya S."/>
            <person name="Fitzgerald M."/>
            <person name="Haas B."/>
            <person name="Abouelleil A."/>
            <person name="Alvarado L."/>
            <person name="Arachchi H.M."/>
            <person name="Berlin A.M."/>
            <person name="Chapman S.B."/>
            <person name="Goldberg J."/>
            <person name="Griggs A."/>
            <person name="Gujja S."/>
            <person name="Hansen M."/>
            <person name="Howarth C."/>
            <person name="Imamovic A."/>
            <person name="Larimer J."/>
            <person name="McCowan C."/>
            <person name="Montmayeur A."/>
            <person name="Murphy C."/>
            <person name="Neiman D."/>
            <person name="Pearson M."/>
            <person name="Priest M."/>
            <person name="Roberts A."/>
            <person name="Saif S."/>
            <person name="Shea T."/>
            <person name="Sisk P."/>
            <person name="Sykes S."/>
            <person name="Wortman J."/>
            <person name="Nusbaum C."/>
            <person name="Birren B."/>
        </authorList>
    </citation>
    <scope>NUCLEOTIDE SEQUENCE [LARGE SCALE GENOMIC DNA]</scope>
    <source>
        <strain evidence="3">race PST-78</strain>
    </source>
</reference>
<accession>A0A0L0V2L0</accession>
<feature type="transmembrane region" description="Helical" evidence="1">
    <location>
        <begin position="282"/>
        <end position="303"/>
    </location>
</feature>
<dbReference type="OrthoDB" id="2498926at2759"/>
<evidence type="ECO:0000313" key="3">
    <source>
        <dbReference type="Proteomes" id="UP000054564"/>
    </source>
</evidence>
<feature type="transmembrane region" description="Helical" evidence="1">
    <location>
        <begin position="45"/>
        <end position="67"/>
    </location>
</feature>
<organism evidence="2 3">
    <name type="scientific">Puccinia striiformis f. sp. tritici PST-78</name>
    <dbReference type="NCBI Taxonomy" id="1165861"/>
    <lineage>
        <taxon>Eukaryota</taxon>
        <taxon>Fungi</taxon>
        <taxon>Dikarya</taxon>
        <taxon>Basidiomycota</taxon>
        <taxon>Pucciniomycotina</taxon>
        <taxon>Pucciniomycetes</taxon>
        <taxon>Pucciniales</taxon>
        <taxon>Pucciniaceae</taxon>
        <taxon>Puccinia</taxon>
    </lineage>
</organism>
<feature type="transmembrane region" description="Helical" evidence="1">
    <location>
        <begin position="359"/>
        <end position="381"/>
    </location>
</feature>